<dbReference type="RefSeq" id="WP_009208228.1">
    <property type="nucleotide sequence ID" value="NZ_BBWP01000031.1"/>
</dbReference>
<evidence type="ECO:0000313" key="5">
    <source>
        <dbReference type="Proteomes" id="UP000000321"/>
    </source>
</evidence>
<dbReference type="OrthoDB" id="9796461at2"/>
<dbReference type="InterPro" id="IPR002656">
    <property type="entry name" value="Acyl_transf_3_dom"/>
</dbReference>
<feature type="transmembrane region" description="Helical" evidence="2">
    <location>
        <begin position="55"/>
        <end position="73"/>
    </location>
</feature>
<dbReference type="GO" id="GO:0016747">
    <property type="term" value="F:acyltransferase activity, transferring groups other than amino-acyl groups"/>
    <property type="evidence" value="ECO:0007669"/>
    <property type="project" value="InterPro"/>
</dbReference>
<dbReference type="GO" id="GO:0000271">
    <property type="term" value="P:polysaccharide biosynthetic process"/>
    <property type="evidence" value="ECO:0007669"/>
    <property type="project" value="TreeGrafter"/>
</dbReference>
<keyword evidence="4" id="KW-0808">Transferase</keyword>
<gene>
    <name evidence="4" type="ORF">SI859A1_00348</name>
</gene>
<accession>Q1YH90</accession>
<dbReference type="InterPro" id="IPR050879">
    <property type="entry name" value="Acyltransferase_3"/>
</dbReference>
<name>Q1YH90_AURMS</name>
<dbReference type="GO" id="GO:0016020">
    <property type="term" value="C:membrane"/>
    <property type="evidence" value="ECO:0007669"/>
    <property type="project" value="TreeGrafter"/>
</dbReference>
<dbReference type="HOGENOM" id="CLU_005679_2_1_5"/>
<feature type="transmembrane region" description="Helical" evidence="2">
    <location>
        <begin position="177"/>
        <end position="198"/>
    </location>
</feature>
<feature type="transmembrane region" description="Helical" evidence="2">
    <location>
        <begin position="24"/>
        <end position="43"/>
    </location>
</feature>
<dbReference type="Pfam" id="PF01757">
    <property type="entry name" value="Acyl_transf_3"/>
    <property type="match status" value="1"/>
</dbReference>
<feature type="transmembrane region" description="Helical" evidence="2">
    <location>
        <begin position="152"/>
        <end position="170"/>
    </location>
</feature>
<protein>
    <submittedName>
        <fullName evidence="4">Putative acyltransferase</fullName>
    </submittedName>
</protein>
<feature type="transmembrane region" description="Helical" evidence="2">
    <location>
        <begin position="259"/>
        <end position="277"/>
    </location>
</feature>
<dbReference type="EMBL" id="AAPJ01000004">
    <property type="protein sequence ID" value="EAS49689.1"/>
    <property type="molecule type" value="Genomic_DNA"/>
</dbReference>
<feature type="transmembrane region" description="Helical" evidence="2">
    <location>
        <begin position="347"/>
        <end position="368"/>
    </location>
</feature>
<dbReference type="BioCyc" id="AURANTIMONAS:SI859A1_00348-MONOMER"/>
<keyword evidence="5" id="KW-1185">Reference proteome</keyword>
<evidence type="ECO:0000256" key="2">
    <source>
        <dbReference type="SAM" id="Phobius"/>
    </source>
</evidence>
<feature type="transmembrane region" description="Helical" evidence="2">
    <location>
        <begin position="93"/>
        <end position="113"/>
    </location>
</feature>
<dbReference type="PANTHER" id="PTHR23028:SF131">
    <property type="entry name" value="BLR2367 PROTEIN"/>
    <property type="match status" value="1"/>
</dbReference>
<feature type="transmembrane region" description="Helical" evidence="2">
    <location>
        <begin position="204"/>
        <end position="224"/>
    </location>
</feature>
<dbReference type="Proteomes" id="UP000000321">
    <property type="component" value="Unassembled WGS sequence"/>
</dbReference>
<feature type="domain" description="Acyltransferase 3" evidence="3">
    <location>
        <begin position="20"/>
        <end position="365"/>
    </location>
</feature>
<keyword evidence="2" id="KW-0812">Transmembrane</keyword>
<feature type="region of interest" description="Disordered" evidence="1">
    <location>
        <begin position="380"/>
        <end position="402"/>
    </location>
</feature>
<dbReference type="AlphaFoldDB" id="Q1YH90"/>
<dbReference type="PANTHER" id="PTHR23028">
    <property type="entry name" value="ACETYLTRANSFERASE"/>
    <property type="match status" value="1"/>
</dbReference>
<proteinExistence type="predicted"/>
<feature type="transmembrane region" description="Helical" evidence="2">
    <location>
        <begin position="231"/>
        <end position="253"/>
    </location>
</feature>
<evidence type="ECO:0000256" key="1">
    <source>
        <dbReference type="SAM" id="MobiDB-lite"/>
    </source>
</evidence>
<comment type="caution">
    <text evidence="4">The sequence shown here is derived from an EMBL/GenBank/DDBJ whole genome shotgun (WGS) entry which is preliminary data.</text>
</comment>
<organism evidence="4 5">
    <name type="scientific">Aurantimonas manganoxydans (strain ATCC BAA-1229 / DSM 21871 / SI85-9A1)</name>
    <dbReference type="NCBI Taxonomy" id="287752"/>
    <lineage>
        <taxon>Bacteria</taxon>
        <taxon>Pseudomonadati</taxon>
        <taxon>Pseudomonadota</taxon>
        <taxon>Alphaproteobacteria</taxon>
        <taxon>Hyphomicrobiales</taxon>
        <taxon>Aurantimonadaceae</taxon>
        <taxon>Aurantimonas</taxon>
    </lineage>
</organism>
<sequence>MHDEQREAAVQDRSQPARFEALDGWRGICALLVVLFHAPVAGIVHETAFFRHGYLFVDFFFVLSGFVIAHAFYDRLRGEKNFGRFFGLRLFRVYPLHLFMLALFVAFECLMLVTKGPSEAFVDGNSVVALVHNLLMSHSFGTVDTLGWNYPSWSISAELLAYGLFALLVIRAPRAMLPLMAVTIVVGLVVIALVEGTMDTTVRFGWLRCLAGFSLGAVLRMVIWPRAGGRVAVGGTAWTLAELACVLLVAVFVSELGGSVLSVAAPLVFAFAIYVFGHEGGAVSRLLKAGPIDFLGAISYSVYMTHAFVISRAENVATVLGDRTGWPIFSAAADGKRLMGSTEWQSLTALAIILAGTIIMSAITWRLIERPGMAYGQKRLSRKSAPVSGGPADKPVADGSTP</sequence>
<keyword evidence="2" id="KW-1133">Transmembrane helix</keyword>
<keyword evidence="4" id="KW-0012">Acyltransferase</keyword>
<evidence type="ECO:0000259" key="3">
    <source>
        <dbReference type="Pfam" id="PF01757"/>
    </source>
</evidence>
<keyword evidence="2" id="KW-0472">Membrane</keyword>
<evidence type="ECO:0000313" key="4">
    <source>
        <dbReference type="EMBL" id="EAS49689.1"/>
    </source>
</evidence>
<reference evidence="4 5" key="1">
    <citation type="journal article" date="2008" name="Appl. Environ. Microbiol.">
        <title>Genomic insights into Mn(II) oxidation by the marine alphaproteobacterium Aurantimonas sp. strain SI85-9A1.</title>
        <authorList>
            <person name="Dick G.J."/>
            <person name="Podell S."/>
            <person name="Johnson H.A."/>
            <person name="Rivera-Espinoza Y."/>
            <person name="Bernier-Latmani R."/>
            <person name="McCarthy J.K."/>
            <person name="Torpey J.W."/>
            <person name="Clement B.G."/>
            <person name="Gaasterland T."/>
            <person name="Tebo B.M."/>
        </authorList>
    </citation>
    <scope>NUCLEOTIDE SEQUENCE [LARGE SCALE GENOMIC DNA]</scope>
    <source>
        <strain evidence="4 5">SI85-9A1</strain>
    </source>
</reference>